<sequence>MDAWEIDYQVKNAFSTTEVGQKHPEYFNGWRLLLDLSQGHGSRALLQPMDGKEGGVNISYHDIFYARIPAHRQAKSQFKCIIHIFLPPGCPNITVPGLPTLVIDFGSVDDYQQITEAHLLVGQFGINAMIEKYFDYLLDNMALDHPNYLDLYDLFQTFALALTCKISNFKKSHGKRSQAQGLRADTPIINEEEEPSTKRKTCSTSASGNKGT</sequence>
<feature type="region of interest" description="Disordered" evidence="1">
    <location>
        <begin position="176"/>
        <end position="212"/>
    </location>
</feature>
<evidence type="ECO:0000313" key="2">
    <source>
        <dbReference type="EMBL" id="KAJ2927255.1"/>
    </source>
</evidence>
<proteinExistence type="predicted"/>
<name>A0A9W8J2Y0_9AGAR</name>
<dbReference type="AlphaFoldDB" id="A0A9W8J2Y0"/>
<feature type="non-terminal residue" evidence="2">
    <location>
        <position position="1"/>
    </location>
</feature>
<accession>A0A9W8J2Y0</accession>
<evidence type="ECO:0000313" key="3">
    <source>
        <dbReference type="Proteomes" id="UP001140091"/>
    </source>
</evidence>
<dbReference type="OrthoDB" id="2997629at2759"/>
<dbReference type="Proteomes" id="UP001140091">
    <property type="component" value="Unassembled WGS sequence"/>
</dbReference>
<protein>
    <submittedName>
        <fullName evidence="2">Uncharacterized protein</fullName>
    </submittedName>
</protein>
<keyword evidence="3" id="KW-1185">Reference proteome</keyword>
<evidence type="ECO:0000256" key="1">
    <source>
        <dbReference type="SAM" id="MobiDB-lite"/>
    </source>
</evidence>
<gene>
    <name evidence="2" type="ORF">H1R20_g9841</name>
</gene>
<reference evidence="2" key="1">
    <citation type="submission" date="2022-06" db="EMBL/GenBank/DDBJ databases">
        <title>Genome Sequence of Candolleomyces eurysporus.</title>
        <authorList>
            <person name="Buettner E."/>
        </authorList>
    </citation>
    <scope>NUCLEOTIDE SEQUENCE</scope>
    <source>
        <strain evidence="2">VTCC 930004</strain>
    </source>
</reference>
<comment type="caution">
    <text evidence="2">The sequence shown here is derived from an EMBL/GenBank/DDBJ whole genome shotgun (WGS) entry which is preliminary data.</text>
</comment>
<dbReference type="EMBL" id="JANBPK010001020">
    <property type="protein sequence ID" value="KAJ2927255.1"/>
    <property type="molecule type" value="Genomic_DNA"/>
</dbReference>
<feature type="compositionally biased region" description="Polar residues" evidence="1">
    <location>
        <begin position="202"/>
        <end position="212"/>
    </location>
</feature>
<organism evidence="2 3">
    <name type="scientific">Candolleomyces eurysporus</name>
    <dbReference type="NCBI Taxonomy" id="2828524"/>
    <lineage>
        <taxon>Eukaryota</taxon>
        <taxon>Fungi</taxon>
        <taxon>Dikarya</taxon>
        <taxon>Basidiomycota</taxon>
        <taxon>Agaricomycotina</taxon>
        <taxon>Agaricomycetes</taxon>
        <taxon>Agaricomycetidae</taxon>
        <taxon>Agaricales</taxon>
        <taxon>Agaricineae</taxon>
        <taxon>Psathyrellaceae</taxon>
        <taxon>Candolleomyces</taxon>
    </lineage>
</organism>